<feature type="non-terminal residue" evidence="2">
    <location>
        <position position="72"/>
    </location>
</feature>
<dbReference type="STRING" id="13333.U5CLE6"/>
<reference evidence="3" key="1">
    <citation type="journal article" date="2013" name="Science">
        <title>The Amborella genome and the evolution of flowering plants.</title>
        <authorList>
            <consortium name="Amborella Genome Project"/>
        </authorList>
    </citation>
    <scope>NUCLEOTIDE SEQUENCE [LARGE SCALE GENOMIC DNA]</scope>
</reference>
<evidence type="ECO:0000313" key="3">
    <source>
        <dbReference type="Proteomes" id="UP000017836"/>
    </source>
</evidence>
<dbReference type="Proteomes" id="UP000017836">
    <property type="component" value="Unassembled WGS sequence"/>
</dbReference>
<dbReference type="AlphaFoldDB" id="U5CLE6"/>
<dbReference type="HOGENOM" id="CLU_2729680_0_0_1"/>
<keyword evidence="1" id="KW-0812">Transmembrane</keyword>
<dbReference type="OMA" id="WWLITIA"/>
<accession>U5CLE6</accession>
<evidence type="ECO:0000256" key="1">
    <source>
        <dbReference type="SAM" id="Phobius"/>
    </source>
</evidence>
<name>U5CLE6_AMBTC</name>
<proteinExistence type="predicted"/>
<dbReference type="Gramene" id="ERN02466">
    <property type="protein sequence ID" value="ERN02466"/>
    <property type="gene ID" value="AMTR_s02769p00008890"/>
</dbReference>
<keyword evidence="3" id="KW-1185">Reference proteome</keyword>
<sequence>MGAISKYSKGWLWWLITIAIAALIITAAVFTLSRKKGKSQKGPLPVPGPPGAISAKYSEALKVSLQFFDVQK</sequence>
<feature type="transmembrane region" description="Helical" evidence="1">
    <location>
        <begin position="12"/>
        <end position="32"/>
    </location>
</feature>
<protein>
    <submittedName>
        <fullName evidence="2">Uncharacterized protein</fullName>
    </submittedName>
</protein>
<organism evidence="2 3">
    <name type="scientific">Amborella trichopoda</name>
    <dbReference type="NCBI Taxonomy" id="13333"/>
    <lineage>
        <taxon>Eukaryota</taxon>
        <taxon>Viridiplantae</taxon>
        <taxon>Streptophyta</taxon>
        <taxon>Embryophyta</taxon>
        <taxon>Tracheophyta</taxon>
        <taxon>Spermatophyta</taxon>
        <taxon>Magnoliopsida</taxon>
        <taxon>Amborellales</taxon>
        <taxon>Amborellaceae</taxon>
        <taxon>Amborella</taxon>
    </lineage>
</organism>
<dbReference type="EMBL" id="KI394606">
    <property type="protein sequence ID" value="ERN02466.1"/>
    <property type="molecule type" value="Genomic_DNA"/>
</dbReference>
<gene>
    <name evidence="2" type="ORF">AMTR_s02769p00008890</name>
</gene>
<keyword evidence="1" id="KW-1133">Transmembrane helix</keyword>
<evidence type="ECO:0000313" key="2">
    <source>
        <dbReference type="EMBL" id="ERN02466.1"/>
    </source>
</evidence>
<keyword evidence="1" id="KW-0472">Membrane</keyword>